<feature type="transmembrane region" description="Helical" evidence="1">
    <location>
        <begin position="12"/>
        <end position="31"/>
    </location>
</feature>
<keyword evidence="1" id="KW-0812">Transmembrane</keyword>
<accession>A0A9X2P4A1</accession>
<evidence type="ECO:0000313" key="2">
    <source>
        <dbReference type="EMBL" id="MCR9015683.1"/>
    </source>
</evidence>
<keyword evidence="3" id="KW-1185">Reference proteome</keyword>
<proteinExistence type="predicted"/>
<organism evidence="2 3">
    <name type="scientific">Aquiflexum gelatinilyticum</name>
    <dbReference type="NCBI Taxonomy" id="2961943"/>
    <lineage>
        <taxon>Bacteria</taxon>
        <taxon>Pseudomonadati</taxon>
        <taxon>Bacteroidota</taxon>
        <taxon>Cytophagia</taxon>
        <taxon>Cytophagales</taxon>
        <taxon>Cyclobacteriaceae</taxon>
        <taxon>Aquiflexum</taxon>
    </lineage>
</organism>
<dbReference type="EMBL" id="JANSUY010000009">
    <property type="protein sequence ID" value="MCR9015683.1"/>
    <property type="molecule type" value="Genomic_DNA"/>
</dbReference>
<protein>
    <submittedName>
        <fullName evidence="2">Uncharacterized protein</fullName>
    </submittedName>
</protein>
<reference evidence="2" key="1">
    <citation type="submission" date="2022-08" db="EMBL/GenBank/DDBJ databases">
        <authorList>
            <person name="Zhang D."/>
        </authorList>
    </citation>
    <scope>NUCLEOTIDE SEQUENCE</scope>
    <source>
        <strain evidence="2">XJ19-11</strain>
    </source>
</reference>
<sequence>MIGLFLKNWKFLLDILIVLAIVVGLFIWNPFGIFGGGLKLNETTNMVTEVRQIGQLVTAEYYGEVISSIDEVRLNLIEDENIQTRGEILYQDIRSALKNLKNFQGLSKDERDEEYKKMTPVNNWRRIIRHEVDSRNIMDKLNFHGYLNDVAGDPLYEDMLEFLYREKTKKEKDEKWNPSARNKEEALFMMYQNNPAANDSLASVDFMDFYYQNKLADFSRKETRKKLAMVGRGWVKAGFDFTNLDPSAIVIYDDLAEVHIFGLAPSILDADINPWFIPEKGIPGFEILDYNGKVDFKDAKKVKEYCIEKLMAFAHRAEILKNAEIQGAETLKNLFSLITGKDVKKVVFHHDKISQMVAQIESDEAVSGFELGLIDSLLKMEFAVLDSLELAIKQDSKLIRTVEQKKKNIAFSVSRLQRLPMLGNSTNYGYFSKDILQITADGVLDESEMALLATLRLDWPFEGSIHYFSKSVPSPIYFWYNDPSEYMNAFNLSLQSLLRNNLVVGEIDTVSMQVAEVDSTFLHKHKVLNYNKINDREVILTLVKNPIDANPELTFKLYPITYNHLLIDDFIESTEIIDFANPKARNVALKDSLTYWDLYLDESLNLVFPDKYLDLLIPKAKESLLSKGYLKVGANYSILKKDREFDKTLFKKDSLFSEIQSKELDMFIKLLLRERSEYQNKGALEKANRWVKAKLKERRATPTWLTSMRESVGRP</sequence>
<evidence type="ECO:0000256" key="1">
    <source>
        <dbReference type="SAM" id="Phobius"/>
    </source>
</evidence>
<evidence type="ECO:0000313" key="3">
    <source>
        <dbReference type="Proteomes" id="UP001142175"/>
    </source>
</evidence>
<keyword evidence="1" id="KW-0472">Membrane</keyword>
<name>A0A9X2P4A1_9BACT</name>
<gene>
    <name evidence="2" type="ORF">NU887_11610</name>
</gene>
<dbReference type="Proteomes" id="UP001142175">
    <property type="component" value="Unassembled WGS sequence"/>
</dbReference>
<dbReference type="AlphaFoldDB" id="A0A9X2P4A1"/>
<dbReference type="RefSeq" id="WP_258423544.1">
    <property type="nucleotide sequence ID" value="NZ_JANSUY010000009.1"/>
</dbReference>
<keyword evidence="1" id="KW-1133">Transmembrane helix</keyword>
<comment type="caution">
    <text evidence="2">The sequence shown here is derived from an EMBL/GenBank/DDBJ whole genome shotgun (WGS) entry which is preliminary data.</text>
</comment>